<evidence type="ECO:0000313" key="1">
    <source>
        <dbReference type="EMBL" id="CAJ43156.1"/>
    </source>
</evidence>
<organism evidence="1">
    <name type="scientific">Enterobacteria phage P2-EC58</name>
    <dbReference type="NCBI Taxonomy" id="211909"/>
    <lineage>
        <taxon>Viruses</taxon>
        <taxon>Duplodnaviria</taxon>
        <taxon>Heunggongvirae</taxon>
        <taxon>Uroviricota</taxon>
        <taxon>Caudoviricetes</taxon>
        <taxon>Peduoviridae</taxon>
        <taxon>Peduovirus</taxon>
        <taxon>Peduovirus P2</taxon>
    </lineage>
</organism>
<name>Q2P9X1_9CAUD</name>
<reference evidence="1" key="1">
    <citation type="journal article" date="2006" name="J. Bacteriol.">
        <title>Identification of a gene encoding a functional reverse transcriptase within a highly variable locus in the P2-like coliphages.</title>
        <authorList>
            <person name="Odegrip R."/>
            <person name="Nilsson A.S."/>
            <person name="Haggard-Ljungquist E."/>
        </authorList>
    </citation>
    <scope>NUCLEOTIDE SEQUENCE</scope>
</reference>
<sequence>MRNCVAILHWKHVIMTNAYITSYASGSAIVLVQESAADGYCLQIMVKENLTLYELVGGTEIVSDNCSRMGEINNPNRPYFYLHACP</sequence>
<proteinExistence type="predicted"/>
<protein>
    <submittedName>
        <fullName evidence="1">Uncharacterized protein</fullName>
    </submittedName>
</protein>
<dbReference type="EMBL" id="AM157368">
    <property type="protein sequence ID" value="CAJ43156.1"/>
    <property type="molecule type" value="Genomic_DNA"/>
</dbReference>
<accession>Q2P9X1</accession>